<comment type="similarity">
    <text evidence="1">Belongs to the PPR family. PCMP-H subfamily.</text>
</comment>
<evidence type="ECO:0000259" key="4">
    <source>
        <dbReference type="Pfam" id="PF14432"/>
    </source>
</evidence>
<dbReference type="AlphaFoldDB" id="A0AAV0CPB7"/>
<dbReference type="Gene3D" id="1.25.40.10">
    <property type="entry name" value="Tetratricopeptide repeat domain"/>
    <property type="match status" value="4"/>
</dbReference>
<dbReference type="Pfam" id="PF20431">
    <property type="entry name" value="E_motif"/>
    <property type="match status" value="1"/>
</dbReference>
<name>A0AAV0CPB7_9ASTE</name>
<dbReference type="GO" id="GO:0008270">
    <property type="term" value="F:zinc ion binding"/>
    <property type="evidence" value="ECO:0007669"/>
    <property type="project" value="InterPro"/>
</dbReference>
<dbReference type="GO" id="GO:0003723">
    <property type="term" value="F:RNA binding"/>
    <property type="evidence" value="ECO:0007669"/>
    <property type="project" value="InterPro"/>
</dbReference>
<evidence type="ECO:0000313" key="5">
    <source>
        <dbReference type="EMBL" id="CAH9079964.1"/>
    </source>
</evidence>
<dbReference type="Pfam" id="PF01535">
    <property type="entry name" value="PPR"/>
    <property type="match status" value="4"/>
</dbReference>
<dbReference type="Proteomes" id="UP001152523">
    <property type="component" value="Unassembled WGS sequence"/>
</dbReference>
<feature type="repeat" description="PPR" evidence="3">
    <location>
        <begin position="276"/>
        <end position="310"/>
    </location>
</feature>
<dbReference type="FunFam" id="1.25.40.10:FF:001531">
    <property type="entry name" value="Pentatricopeptide repeat-containing protein At4g16835, mitochondrial"/>
    <property type="match status" value="1"/>
</dbReference>
<proteinExistence type="inferred from homology"/>
<reference evidence="5" key="1">
    <citation type="submission" date="2022-07" db="EMBL/GenBank/DDBJ databases">
        <authorList>
            <person name="Macas J."/>
            <person name="Novak P."/>
            <person name="Neumann P."/>
        </authorList>
    </citation>
    <scope>NUCLEOTIDE SEQUENCE</scope>
</reference>
<feature type="repeat" description="PPR" evidence="3">
    <location>
        <begin position="183"/>
        <end position="213"/>
    </location>
</feature>
<dbReference type="InterPro" id="IPR046960">
    <property type="entry name" value="PPR_At4g14850-like_plant"/>
</dbReference>
<accession>A0AAV0CPB7</accession>
<dbReference type="InterPro" id="IPR002885">
    <property type="entry name" value="PPR_rpt"/>
</dbReference>
<dbReference type="InterPro" id="IPR046848">
    <property type="entry name" value="E_motif"/>
</dbReference>
<evidence type="ECO:0000313" key="6">
    <source>
        <dbReference type="Proteomes" id="UP001152523"/>
    </source>
</evidence>
<dbReference type="InterPro" id="IPR032867">
    <property type="entry name" value="DYW_dom"/>
</dbReference>
<dbReference type="PANTHER" id="PTHR47926">
    <property type="entry name" value="PENTATRICOPEPTIDE REPEAT-CONTAINING PROTEIN"/>
    <property type="match status" value="1"/>
</dbReference>
<dbReference type="PROSITE" id="PS51375">
    <property type="entry name" value="PPR"/>
    <property type="match status" value="6"/>
</dbReference>
<feature type="repeat" description="PPR" evidence="3">
    <location>
        <begin position="377"/>
        <end position="411"/>
    </location>
</feature>
<feature type="repeat" description="PPR" evidence="3">
    <location>
        <begin position="120"/>
        <end position="155"/>
    </location>
</feature>
<evidence type="ECO:0000256" key="1">
    <source>
        <dbReference type="ARBA" id="ARBA00006643"/>
    </source>
</evidence>
<organism evidence="5 6">
    <name type="scientific">Cuscuta epithymum</name>
    <dbReference type="NCBI Taxonomy" id="186058"/>
    <lineage>
        <taxon>Eukaryota</taxon>
        <taxon>Viridiplantae</taxon>
        <taxon>Streptophyta</taxon>
        <taxon>Embryophyta</taxon>
        <taxon>Tracheophyta</taxon>
        <taxon>Spermatophyta</taxon>
        <taxon>Magnoliopsida</taxon>
        <taxon>eudicotyledons</taxon>
        <taxon>Gunneridae</taxon>
        <taxon>Pentapetalae</taxon>
        <taxon>asterids</taxon>
        <taxon>lamiids</taxon>
        <taxon>Solanales</taxon>
        <taxon>Convolvulaceae</taxon>
        <taxon>Cuscuteae</taxon>
        <taxon>Cuscuta</taxon>
        <taxon>Cuscuta subgen. Cuscuta</taxon>
    </lineage>
</organism>
<dbReference type="NCBIfam" id="TIGR00756">
    <property type="entry name" value="PPR"/>
    <property type="match status" value="7"/>
</dbReference>
<sequence length="687" mass="77511">MQCCDLSLVHKTRKYVSTTLIRALINCQFLRFSSRSESQNSNSETSTETAPSILSSRASLLSSDFKPRKTQFSKSSNNVKQNDPFEFSSILSSNRKISSYIRSRDLSSALRVFESMTVRTTITWNSILAGFSKTQGMFQEACQVFDKIPDPDVVSYNTMLACYLSNSLTGDAKSFFEKMPVKDVTSWNTMISGFSQNGMMSEAHKLFVAMPVKNEVTWNAMISGYVVSGDQESALGIFREAPEKGVIAKTAIITGYMRGGNIELAEKMFEEMTEKSVVTWNAFIAGYVENNRAEDGLKLFLKMVKLRIKINPSTLSSVLLGCSNLSSFRFGMQVHQRLCKLPICFDMTVSTSLVSMYCKCGFLEDAWKVFIDMPRRDVVSWNAMVSGYAHHGKGHKALRLFDEMRNKGIQPDWISFVGVLSACNHAGLVDLGIHYFGIMQKDYGIKPKPDHITCMADLLGRSGRLYEAIDLIKTNIDDIKPHPAFFGTLLGACRTHKNVQVAEFAAKRLQDLDPRNVVGYVQLANVYASKNKWEGVSRVRKIMKDNQVIKTPGCSWMEVKGGRVHEFRSGDRLHPELQAIHTKLNELEMKMRLAGYVPDLEASLHDVGEEQKEKMLLWHSEKLAIAFGLLRIPPGIPIRIFKNLRVCRDCHKATKFISAVEGREIIVRDTTRFHHFKDGSCSCNDYW</sequence>
<dbReference type="SUPFAM" id="SSF48452">
    <property type="entry name" value="TPR-like"/>
    <property type="match status" value="1"/>
</dbReference>
<gene>
    <name evidence="5" type="ORF">CEPIT_LOCUS7113</name>
</gene>
<dbReference type="InterPro" id="IPR011990">
    <property type="entry name" value="TPR-like_helical_dom_sf"/>
</dbReference>
<dbReference type="FunFam" id="1.25.40.10:FF:000184">
    <property type="entry name" value="Pentatricopeptide repeat-containing protein, chloroplastic"/>
    <property type="match status" value="1"/>
</dbReference>
<evidence type="ECO:0000256" key="2">
    <source>
        <dbReference type="ARBA" id="ARBA00022737"/>
    </source>
</evidence>
<dbReference type="Pfam" id="PF13041">
    <property type="entry name" value="PPR_2"/>
    <property type="match status" value="2"/>
</dbReference>
<feature type="repeat" description="PPR" evidence="3">
    <location>
        <begin position="346"/>
        <end position="376"/>
    </location>
</feature>
<dbReference type="EMBL" id="CAMAPF010000034">
    <property type="protein sequence ID" value="CAH9079964.1"/>
    <property type="molecule type" value="Genomic_DNA"/>
</dbReference>
<dbReference type="GO" id="GO:0009451">
    <property type="term" value="P:RNA modification"/>
    <property type="evidence" value="ECO:0007669"/>
    <property type="project" value="InterPro"/>
</dbReference>
<comment type="caution">
    <text evidence="5">The sequence shown here is derived from an EMBL/GenBank/DDBJ whole genome shotgun (WGS) entry which is preliminary data.</text>
</comment>
<keyword evidence="2" id="KW-0677">Repeat</keyword>
<evidence type="ECO:0000256" key="3">
    <source>
        <dbReference type="PROSITE-ProRule" id="PRU00708"/>
    </source>
</evidence>
<dbReference type="PANTHER" id="PTHR47926:SF410">
    <property type="entry name" value="(WILD MALAYSIAN BANANA) HYPOTHETICAL PROTEIN"/>
    <property type="match status" value="1"/>
</dbReference>
<keyword evidence="6" id="KW-1185">Reference proteome</keyword>
<dbReference type="Pfam" id="PF14432">
    <property type="entry name" value="DYW_deaminase"/>
    <property type="match status" value="1"/>
</dbReference>
<protein>
    <recommendedName>
        <fullName evidence="4">DYW domain-containing protein</fullName>
    </recommendedName>
</protein>
<feature type="domain" description="DYW" evidence="4">
    <location>
        <begin position="595"/>
        <end position="687"/>
    </location>
</feature>
<feature type="repeat" description="PPR" evidence="3">
    <location>
        <begin position="214"/>
        <end position="248"/>
    </location>
</feature>